<feature type="region of interest" description="Disordered" evidence="1">
    <location>
        <begin position="662"/>
        <end position="685"/>
    </location>
</feature>
<dbReference type="AlphaFoldDB" id="A8PC26"/>
<feature type="region of interest" description="Disordered" evidence="1">
    <location>
        <begin position="1"/>
        <end position="167"/>
    </location>
</feature>
<keyword evidence="3" id="KW-1185">Reference proteome</keyword>
<feature type="compositionally biased region" description="Acidic residues" evidence="1">
    <location>
        <begin position="150"/>
        <end position="164"/>
    </location>
</feature>
<dbReference type="EMBL" id="AACS02000011">
    <property type="protein sequence ID" value="EAU81519.1"/>
    <property type="molecule type" value="Genomic_DNA"/>
</dbReference>
<protein>
    <submittedName>
        <fullName evidence="2">Uncharacterized protein</fullName>
    </submittedName>
</protein>
<dbReference type="RefSeq" id="XP_001840314.1">
    <property type="nucleotide sequence ID" value="XM_001840262.1"/>
</dbReference>
<comment type="caution">
    <text evidence="2">The sequence shown here is derived from an EMBL/GenBank/DDBJ whole genome shotgun (WGS) entry which is preliminary data.</text>
</comment>
<feature type="region of interest" description="Disordered" evidence="1">
    <location>
        <begin position="574"/>
        <end position="596"/>
    </location>
</feature>
<reference evidence="2 3" key="1">
    <citation type="journal article" date="2010" name="Proc. Natl. Acad. Sci. U.S.A.">
        <title>Insights into evolution of multicellular fungi from the assembled chromosomes of the mushroom Coprinopsis cinerea (Coprinus cinereus).</title>
        <authorList>
            <person name="Stajich J.E."/>
            <person name="Wilke S.K."/>
            <person name="Ahren D."/>
            <person name="Au C.H."/>
            <person name="Birren B.W."/>
            <person name="Borodovsky M."/>
            <person name="Burns C."/>
            <person name="Canback B."/>
            <person name="Casselton L.A."/>
            <person name="Cheng C.K."/>
            <person name="Deng J."/>
            <person name="Dietrich F.S."/>
            <person name="Fargo D.C."/>
            <person name="Farman M.L."/>
            <person name="Gathman A.C."/>
            <person name="Goldberg J."/>
            <person name="Guigo R."/>
            <person name="Hoegger P.J."/>
            <person name="Hooker J.B."/>
            <person name="Huggins A."/>
            <person name="James T.Y."/>
            <person name="Kamada T."/>
            <person name="Kilaru S."/>
            <person name="Kodira C."/>
            <person name="Kues U."/>
            <person name="Kupfer D."/>
            <person name="Kwan H.S."/>
            <person name="Lomsadze A."/>
            <person name="Li W."/>
            <person name="Lilly W.W."/>
            <person name="Ma L.J."/>
            <person name="Mackey A.J."/>
            <person name="Manning G."/>
            <person name="Martin F."/>
            <person name="Muraguchi H."/>
            <person name="Natvig D.O."/>
            <person name="Palmerini H."/>
            <person name="Ramesh M.A."/>
            <person name="Rehmeyer C.J."/>
            <person name="Roe B.A."/>
            <person name="Shenoy N."/>
            <person name="Stanke M."/>
            <person name="Ter-Hovhannisyan V."/>
            <person name="Tunlid A."/>
            <person name="Velagapudi R."/>
            <person name="Vision T.J."/>
            <person name="Zeng Q."/>
            <person name="Zolan M.E."/>
            <person name="Pukkila P.J."/>
        </authorList>
    </citation>
    <scope>NUCLEOTIDE SEQUENCE [LARGE SCALE GENOMIC DNA]</scope>
    <source>
        <strain evidence="3">Okayama-7 / 130 / ATCC MYA-4618 / FGSC 9003</strain>
    </source>
</reference>
<name>A8PC26_COPC7</name>
<sequence length="783" mass="86115">MSSSPIRNETHEPDSSPIRPTMIRRQFLRRRKSDDSTNSSKSDTKDTIPQTPIQPRSKDTDSVPTSMKSLLDDADQLLRDVSRELSAKAKEPETPAAQQRRASLDRFLKGLNLKPKPAMPQPPAQIILPQPTRQRKQRPTNGSEVAMKENEDDEDTETESEDEGLASYEETMQDVTVKKAEVPVPSGIEIAGSKGKGKQVVVDVDSDGEEDTAASRALKAALEAQKAKRDAFTTPPRKFTRTKTVTMLPPIHESFVHQPTTTQELGMDIGATSPPPFIPHSIPLATPPRMLSRTKSITMLSPVREDSVTVHPSVEVNMLSPPRGAMALTAPPTTPPRIFARAKSVTMLSPEPQVPSIVQPCIEVEMGVASPEPVSPQTFVTTNTARNGIRRTNTVEMADPLVGLAVKVPGEQRRGYQPSTIPFPKLASKSSSADFSVASAFPNAVVKQDDDISTQAPIAASIAGNYNSPLSGNQAPPPFAPSVPQAHPVNAPPALMPTVQPSAAVDFNFSFPISAPSLQPTYQPFQLPTPTFTATVPRAPPIWELLEEAEQSRLRFQEAESRASEASTIGTRERVGRQVVPSRSASRTWGSFRSPRIPPLPTARECKWVRETLQRETTDWHSRNEKLPAAARKITWDPDRGLHARASSLLFSVRKHKAYHKSQQLEGYRAEREAKSGKANPTTVKTKARNPLKRAIETTPSDDAEKEARMRTIRQRCDPVPIPPKATTTPTAEANEEQPTEEEAVEEQRWVPRLRNIDLELRPQTKAVIKLGLLFAGLSALMW</sequence>
<feature type="compositionally biased region" description="Basic and acidic residues" evidence="1">
    <location>
        <begin position="76"/>
        <end position="93"/>
    </location>
</feature>
<evidence type="ECO:0000313" key="2">
    <source>
        <dbReference type="EMBL" id="EAU81519.1"/>
    </source>
</evidence>
<feature type="region of interest" description="Disordered" evidence="1">
    <location>
        <begin position="718"/>
        <end position="747"/>
    </location>
</feature>
<organism evidence="2 3">
    <name type="scientific">Coprinopsis cinerea (strain Okayama-7 / 130 / ATCC MYA-4618 / FGSC 9003)</name>
    <name type="common">Inky cap fungus</name>
    <name type="synonym">Hormographiella aspergillata</name>
    <dbReference type="NCBI Taxonomy" id="240176"/>
    <lineage>
        <taxon>Eukaryota</taxon>
        <taxon>Fungi</taxon>
        <taxon>Dikarya</taxon>
        <taxon>Basidiomycota</taxon>
        <taxon>Agaricomycotina</taxon>
        <taxon>Agaricomycetes</taxon>
        <taxon>Agaricomycetidae</taxon>
        <taxon>Agaricales</taxon>
        <taxon>Agaricineae</taxon>
        <taxon>Psathyrellaceae</taxon>
        <taxon>Coprinopsis</taxon>
    </lineage>
</organism>
<gene>
    <name evidence="2" type="ORF">CC1G_10977</name>
</gene>
<dbReference type="KEGG" id="cci:CC1G_10977"/>
<feature type="compositionally biased region" description="Polar residues" evidence="1">
    <location>
        <begin position="581"/>
        <end position="591"/>
    </location>
</feature>
<dbReference type="VEuPathDB" id="FungiDB:CC1G_10977"/>
<evidence type="ECO:0000313" key="3">
    <source>
        <dbReference type="Proteomes" id="UP000001861"/>
    </source>
</evidence>
<accession>A8PC26</accession>
<dbReference type="Proteomes" id="UP000001861">
    <property type="component" value="Unassembled WGS sequence"/>
</dbReference>
<dbReference type="InParanoid" id="A8PC26"/>
<evidence type="ECO:0000256" key="1">
    <source>
        <dbReference type="SAM" id="MobiDB-lite"/>
    </source>
</evidence>
<proteinExistence type="predicted"/>
<dbReference type="GeneID" id="6016949"/>
<feature type="compositionally biased region" description="Acidic residues" evidence="1">
    <location>
        <begin position="734"/>
        <end position="745"/>
    </location>
</feature>